<organism evidence="1 2">
    <name type="scientific">Nitrosococcus wardiae</name>
    <dbReference type="NCBI Taxonomy" id="1814290"/>
    <lineage>
        <taxon>Bacteria</taxon>
        <taxon>Pseudomonadati</taxon>
        <taxon>Pseudomonadota</taxon>
        <taxon>Gammaproteobacteria</taxon>
        <taxon>Chromatiales</taxon>
        <taxon>Chromatiaceae</taxon>
        <taxon>Nitrosococcus</taxon>
    </lineage>
</organism>
<dbReference type="KEGG" id="nwr:E3U44_17475"/>
<dbReference type="SUPFAM" id="SSF53474">
    <property type="entry name" value="alpha/beta-Hydrolases"/>
    <property type="match status" value="1"/>
</dbReference>
<name>A0A4P7C317_9GAMM</name>
<dbReference type="AlphaFoldDB" id="A0A4P7C317"/>
<dbReference type="OrthoDB" id="9764953at2"/>
<evidence type="ECO:0000313" key="1">
    <source>
        <dbReference type="EMBL" id="QBQ56100.1"/>
    </source>
</evidence>
<gene>
    <name evidence="1" type="ORF">E3U44_17475</name>
</gene>
<evidence type="ECO:0000313" key="2">
    <source>
        <dbReference type="Proteomes" id="UP000294325"/>
    </source>
</evidence>
<dbReference type="Proteomes" id="UP000294325">
    <property type="component" value="Chromosome"/>
</dbReference>
<dbReference type="Gene3D" id="3.40.50.1820">
    <property type="entry name" value="alpha/beta hydrolase"/>
    <property type="match status" value="1"/>
</dbReference>
<reference evidence="1 2" key="1">
    <citation type="submission" date="2019-03" db="EMBL/GenBank/DDBJ databases">
        <title>The genome sequence of Nitrosococcus wardiae strain D1FHST reveals the archetypal metabolic capacity of ammonia-oxidizing Gammaproteobacteria.</title>
        <authorList>
            <person name="Wang L."/>
            <person name="Lim C.K."/>
            <person name="Hanson T.E."/>
            <person name="Dang H."/>
            <person name="Klotz M.G."/>
        </authorList>
    </citation>
    <scope>NUCLEOTIDE SEQUENCE [LARGE SCALE GENOMIC DNA]</scope>
    <source>
        <strain evidence="1 2">D1FHS</strain>
    </source>
</reference>
<dbReference type="InterPro" id="IPR029058">
    <property type="entry name" value="AB_hydrolase_fold"/>
</dbReference>
<accession>A0A4P7C317</accession>
<sequence length="126" mass="14222">MQQVQALNHEAPEQRFLTGFSFGGNGVFDLALEQRNFWAALWAVDPTRVPVEDPGRPVWLSYGEVSRPKKLSFIQCLHLEPLQSETPGERVYVDQGQDHVGTATFAYQDARIYSWLLSNSLSSPRA</sequence>
<dbReference type="RefSeq" id="WP_134359352.1">
    <property type="nucleotide sequence ID" value="NZ_CP038033.1"/>
</dbReference>
<proteinExistence type="predicted"/>
<evidence type="ECO:0008006" key="3">
    <source>
        <dbReference type="Google" id="ProtNLM"/>
    </source>
</evidence>
<keyword evidence="2" id="KW-1185">Reference proteome</keyword>
<dbReference type="EMBL" id="CP038033">
    <property type="protein sequence ID" value="QBQ56100.1"/>
    <property type="molecule type" value="Genomic_DNA"/>
</dbReference>
<protein>
    <recommendedName>
        <fullName evidence="3">Esterase</fullName>
    </recommendedName>
</protein>